<dbReference type="EnsemblMetazoa" id="XM_050645371.1">
    <property type="protein sequence ID" value="XP_050501328.1"/>
    <property type="gene ID" value="LOC126881229"/>
</dbReference>
<dbReference type="RefSeq" id="XP_050501328.1">
    <property type="nucleotide sequence ID" value="XM_050645371.1"/>
</dbReference>
<keyword evidence="5" id="KW-0732">Signal</keyword>
<sequence>MLCIKFIAVIFFILNLGFLDALNNKKFPPDFIFGCATAAFQIEGAWNEDGKGPSVWDTTNHKIPSVIEDNSTADVSCDSYHKYKEDVALLKELGATHYRFSISWPRILPNGFNDYINPLGLAYYKNLIAELKANNIEPLVTISHGDLPQVLGDIGGYYNESFPDWIRDFARVAFDEFGDDVKYWFTINEPHEVCIYDGAEKVYDCAANLLRAHAKIWHMYDEEYRSKQHGKVAMVLNLNWYEPETDKTDDIIAAETKMQFSWGLFGHALYHGDWPPIMKSRIGLRSKLEGYPKSRLPEFTKEEIEYIKGTNDFLAVNSYTTSIIRAIDEPEIGDPTLEKDIGVYEYQRDDWDSSGSIWLKVVPWGMRKLLNWFKQEYFNPEILITENGYSDFTGQLNDPNRTHYLTEYLSAIKDAMDYDGVNVIGYNVWSLIDNFEWNAGYTVKFGLVNVDMNDPNRTRTKKDSFYYYQKVCQTHCIVDQCID</sequence>
<keyword evidence="3" id="KW-0326">Glycosidase</keyword>
<dbReference type="Proteomes" id="UP001652700">
    <property type="component" value="Unplaced"/>
</dbReference>
<feature type="chain" id="PRO_5046607850" description="Myrosinase 1-like" evidence="5">
    <location>
        <begin position="22"/>
        <end position="483"/>
    </location>
</feature>
<dbReference type="InterPro" id="IPR033132">
    <property type="entry name" value="GH_1_N_CS"/>
</dbReference>
<evidence type="ECO:0000256" key="5">
    <source>
        <dbReference type="SAM" id="SignalP"/>
    </source>
</evidence>
<organism evidence="6 7">
    <name type="scientific">Diabrotica virgifera virgifera</name>
    <name type="common">western corn rootworm</name>
    <dbReference type="NCBI Taxonomy" id="50390"/>
    <lineage>
        <taxon>Eukaryota</taxon>
        <taxon>Metazoa</taxon>
        <taxon>Ecdysozoa</taxon>
        <taxon>Arthropoda</taxon>
        <taxon>Hexapoda</taxon>
        <taxon>Insecta</taxon>
        <taxon>Pterygota</taxon>
        <taxon>Neoptera</taxon>
        <taxon>Endopterygota</taxon>
        <taxon>Coleoptera</taxon>
        <taxon>Polyphaga</taxon>
        <taxon>Cucujiformia</taxon>
        <taxon>Chrysomeloidea</taxon>
        <taxon>Chrysomelidae</taxon>
        <taxon>Galerucinae</taxon>
        <taxon>Diabroticina</taxon>
        <taxon>Diabroticites</taxon>
        <taxon>Diabrotica</taxon>
    </lineage>
</organism>
<dbReference type="PROSITE" id="PS00653">
    <property type="entry name" value="GLYCOSYL_HYDROL_F1_2"/>
    <property type="match status" value="1"/>
</dbReference>
<evidence type="ECO:0000256" key="4">
    <source>
        <dbReference type="RuleBase" id="RU003690"/>
    </source>
</evidence>
<evidence type="ECO:0000256" key="1">
    <source>
        <dbReference type="ARBA" id="ARBA00010838"/>
    </source>
</evidence>
<dbReference type="GeneID" id="126881229"/>
<dbReference type="Pfam" id="PF00232">
    <property type="entry name" value="Glyco_hydro_1"/>
    <property type="match status" value="1"/>
</dbReference>
<keyword evidence="7" id="KW-1185">Reference proteome</keyword>
<feature type="signal peptide" evidence="5">
    <location>
        <begin position="1"/>
        <end position="21"/>
    </location>
</feature>
<comment type="similarity">
    <text evidence="1 4">Belongs to the glycosyl hydrolase 1 family.</text>
</comment>
<dbReference type="PRINTS" id="PR00131">
    <property type="entry name" value="GLHYDRLASE1"/>
</dbReference>
<dbReference type="InterPro" id="IPR001360">
    <property type="entry name" value="Glyco_hydro_1"/>
</dbReference>
<dbReference type="PANTHER" id="PTHR10353:SF36">
    <property type="entry name" value="LP05116P"/>
    <property type="match status" value="1"/>
</dbReference>
<name>A0ABM5JTR1_DIAVI</name>
<accession>A0ABM5JTR1</accession>
<dbReference type="SUPFAM" id="SSF51445">
    <property type="entry name" value="(Trans)glycosidases"/>
    <property type="match status" value="1"/>
</dbReference>
<evidence type="ECO:0000313" key="6">
    <source>
        <dbReference type="EnsemblMetazoa" id="XP_050501328.1"/>
    </source>
</evidence>
<evidence type="ECO:0000256" key="3">
    <source>
        <dbReference type="ARBA" id="ARBA00023295"/>
    </source>
</evidence>
<dbReference type="PANTHER" id="PTHR10353">
    <property type="entry name" value="GLYCOSYL HYDROLASE"/>
    <property type="match status" value="1"/>
</dbReference>
<reference evidence="6" key="1">
    <citation type="submission" date="2025-05" db="UniProtKB">
        <authorList>
            <consortium name="EnsemblMetazoa"/>
        </authorList>
    </citation>
    <scope>IDENTIFICATION</scope>
</reference>
<keyword evidence="2" id="KW-0378">Hydrolase</keyword>
<dbReference type="InterPro" id="IPR017853">
    <property type="entry name" value="GH"/>
</dbReference>
<proteinExistence type="inferred from homology"/>
<dbReference type="Gene3D" id="3.20.20.80">
    <property type="entry name" value="Glycosidases"/>
    <property type="match status" value="1"/>
</dbReference>
<evidence type="ECO:0008006" key="8">
    <source>
        <dbReference type="Google" id="ProtNLM"/>
    </source>
</evidence>
<evidence type="ECO:0000256" key="2">
    <source>
        <dbReference type="ARBA" id="ARBA00022801"/>
    </source>
</evidence>
<evidence type="ECO:0000313" key="7">
    <source>
        <dbReference type="Proteomes" id="UP001652700"/>
    </source>
</evidence>
<protein>
    <recommendedName>
        <fullName evidence="8">Myrosinase 1-like</fullName>
    </recommendedName>
</protein>